<accession>A0A919S9L7</accession>
<protein>
    <submittedName>
        <fullName evidence="1">Uncharacterized protein</fullName>
    </submittedName>
</protein>
<gene>
    <name evidence="1" type="ORF">Aco04nite_10550</name>
</gene>
<name>A0A919S9L7_9ACTN</name>
<dbReference type="Proteomes" id="UP000680865">
    <property type="component" value="Unassembled WGS sequence"/>
</dbReference>
<organism evidence="1 2">
    <name type="scientific">Winogradskya consettensis</name>
    <dbReference type="NCBI Taxonomy" id="113560"/>
    <lineage>
        <taxon>Bacteria</taxon>
        <taxon>Bacillati</taxon>
        <taxon>Actinomycetota</taxon>
        <taxon>Actinomycetes</taxon>
        <taxon>Micromonosporales</taxon>
        <taxon>Micromonosporaceae</taxon>
        <taxon>Winogradskya</taxon>
    </lineage>
</organism>
<comment type="caution">
    <text evidence="1">The sequence shown here is derived from an EMBL/GenBank/DDBJ whole genome shotgun (WGS) entry which is preliminary data.</text>
</comment>
<proteinExistence type="predicted"/>
<evidence type="ECO:0000313" key="2">
    <source>
        <dbReference type="Proteomes" id="UP000680865"/>
    </source>
</evidence>
<keyword evidence="2" id="KW-1185">Reference proteome</keyword>
<dbReference type="EMBL" id="BOQP01000005">
    <property type="protein sequence ID" value="GIM68403.1"/>
    <property type="molecule type" value="Genomic_DNA"/>
</dbReference>
<dbReference type="AlphaFoldDB" id="A0A919S9L7"/>
<evidence type="ECO:0000313" key="1">
    <source>
        <dbReference type="EMBL" id="GIM68403.1"/>
    </source>
</evidence>
<reference evidence="1" key="1">
    <citation type="submission" date="2021-03" db="EMBL/GenBank/DDBJ databases">
        <title>Whole genome shotgun sequence of Actinoplanes consettensis NBRC 14913.</title>
        <authorList>
            <person name="Komaki H."/>
            <person name="Tamura T."/>
        </authorList>
    </citation>
    <scope>NUCLEOTIDE SEQUENCE</scope>
    <source>
        <strain evidence="1">NBRC 14913</strain>
    </source>
</reference>
<sequence length="230" mass="25277">MRHRLRRVASLDSDLMHSSQITLDALRKAVAEFAGPGVPDAGWAALTARTAPAIDPSVAAHREALHVWLNAWGCRIRYPRPGEENLFDSGVEQWWKQWQHALPAPGVSITGLDDADFPALGECYQELALVSVSAGPRRRGIGSTAATKMLYALRPQALMPWDEAIAKRLHGRRDAASYAAHQRLGRDWSLALLTEAGMDEAELAGHLGQPGRSLAKMLDDYCYLTFTRGI</sequence>